<evidence type="ECO:0008006" key="5">
    <source>
        <dbReference type="Google" id="ProtNLM"/>
    </source>
</evidence>
<keyword evidence="2" id="KW-0472">Membrane</keyword>
<keyword evidence="4" id="KW-1185">Reference proteome</keyword>
<feature type="compositionally biased region" description="Low complexity" evidence="1">
    <location>
        <begin position="187"/>
        <end position="208"/>
    </location>
</feature>
<evidence type="ECO:0000313" key="3">
    <source>
        <dbReference type="EMBL" id="KAK4459915.1"/>
    </source>
</evidence>
<proteinExistence type="predicted"/>
<evidence type="ECO:0000256" key="1">
    <source>
        <dbReference type="SAM" id="MobiDB-lite"/>
    </source>
</evidence>
<feature type="transmembrane region" description="Helical" evidence="2">
    <location>
        <begin position="153"/>
        <end position="177"/>
    </location>
</feature>
<comment type="caution">
    <text evidence="3">The sequence shown here is derived from an EMBL/GenBank/DDBJ whole genome shotgun (WGS) entry which is preliminary data.</text>
</comment>
<protein>
    <recommendedName>
        <fullName evidence="5">Apple domain-containing protein</fullName>
    </recommendedName>
</protein>
<reference evidence="3" key="1">
    <citation type="journal article" date="2023" name="Mol. Phylogenet. Evol.">
        <title>Genome-scale phylogeny and comparative genomics of the fungal order Sordariales.</title>
        <authorList>
            <person name="Hensen N."/>
            <person name="Bonometti L."/>
            <person name="Westerberg I."/>
            <person name="Brannstrom I.O."/>
            <person name="Guillou S."/>
            <person name="Cros-Aarteil S."/>
            <person name="Calhoun S."/>
            <person name="Haridas S."/>
            <person name="Kuo A."/>
            <person name="Mondo S."/>
            <person name="Pangilinan J."/>
            <person name="Riley R."/>
            <person name="LaButti K."/>
            <person name="Andreopoulos B."/>
            <person name="Lipzen A."/>
            <person name="Chen C."/>
            <person name="Yan M."/>
            <person name="Daum C."/>
            <person name="Ng V."/>
            <person name="Clum A."/>
            <person name="Steindorff A."/>
            <person name="Ohm R.A."/>
            <person name="Martin F."/>
            <person name="Silar P."/>
            <person name="Natvig D.O."/>
            <person name="Lalanne C."/>
            <person name="Gautier V."/>
            <person name="Ament-Velasquez S.L."/>
            <person name="Kruys A."/>
            <person name="Hutchinson M.I."/>
            <person name="Powell A.J."/>
            <person name="Barry K."/>
            <person name="Miller A.N."/>
            <person name="Grigoriev I.V."/>
            <person name="Debuchy R."/>
            <person name="Gladieux P."/>
            <person name="Hiltunen Thoren M."/>
            <person name="Johannesson H."/>
        </authorList>
    </citation>
    <scope>NUCLEOTIDE SEQUENCE</scope>
    <source>
        <strain evidence="3">PSN324</strain>
    </source>
</reference>
<sequence>MASPRSSSSSSPTINPNQRPASGVAPPTSSSPSSPPSPSVPRPPSKAFKSYGQGYQYAESWQNPLPEFIVSGGYTHPAQVGVPPSGTGEGTSGDGTCEARTSMANTAHDLDSSHRPETVGSKESDMQHHNHQEAVWVEPEEAPWYKKITKLQWLIFTVCFLGITAVLLAILGAMGVFTGSTHDNSEAATSGAASSTSTTSGSSSTSSSLSPKPTGTRIACDDASTYFKSVAWAGADGGSGFNADFGMAAKSEEDCCAACRDADKSCAGWVFEANNTFTPCTRLLLKDNNPNKDDKCPQGRVASTTFQDGGEMVAGLGPCSGKAIG</sequence>
<gene>
    <name evidence="3" type="ORF">QBC42DRAFT_230721</name>
</gene>
<organism evidence="3 4">
    <name type="scientific">Cladorrhinum samala</name>
    <dbReference type="NCBI Taxonomy" id="585594"/>
    <lineage>
        <taxon>Eukaryota</taxon>
        <taxon>Fungi</taxon>
        <taxon>Dikarya</taxon>
        <taxon>Ascomycota</taxon>
        <taxon>Pezizomycotina</taxon>
        <taxon>Sordariomycetes</taxon>
        <taxon>Sordariomycetidae</taxon>
        <taxon>Sordariales</taxon>
        <taxon>Podosporaceae</taxon>
        <taxon>Cladorrhinum</taxon>
    </lineage>
</organism>
<feature type="compositionally biased region" description="Pro residues" evidence="1">
    <location>
        <begin position="33"/>
        <end position="44"/>
    </location>
</feature>
<feature type="region of interest" description="Disordered" evidence="1">
    <location>
        <begin position="108"/>
        <end position="129"/>
    </location>
</feature>
<dbReference type="Proteomes" id="UP001321749">
    <property type="component" value="Unassembled WGS sequence"/>
</dbReference>
<dbReference type="EMBL" id="MU865024">
    <property type="protein sequence ID" value="KAK4459915.1"/>
    <property type="molecule type" value="Genomic_DNA"/>
</dbReference>
<feature type="compositionally biased region" description="Low complexity" evidence="1">
    <location>
        <begin position="1"/>
        <end position="12"/>
    </location>
</feature>
<feature type="region of interest" description="Disordered" evidence="1">
    <location>
        <begin position="1"/>
        <end position="51"/>
    </location>
</feature>
<evidence type="ECO:0000256" key="2">
    <source>
        <dbReference type="SAM" id="Phobius"/>
    </source>
</evidence>
<keyword evidence="2" id="KW-0812">Transmembrane</keyword>
<feature type="compositionally biased region" description="Low complexity" evidence="1">
    <location>
        <begin position="20"/>
        <end position="32"/>
    </location>
</feature>
<evidence type="ECO:0000313" key="4">
    <source>
        <dbReference type="Proteomes" id="UP001321749"/>
    </source>
</evidence>
<feature type="region of interest" description="Disordered" evidence="1">
    <location>
        <begin position="184"/>
        <end position="215"/>
    </location>
</feature>
<accession>A0AAV9HII2</accession>
<reference evidence="3" key="2">
    <citation type="submission" date="2023-06" db="EMBL/GenBank/DDBJ databases">
        <authorList>
            <consortium name="Lawrence Berkeley National Laboratory"/>
            <person name="Mondo S.J."/>
            <person name="Hensen N."/>
            <person name="Bonometti L."/>
            <person name="Westerberg I."/>
            <person name="Brannstrom I.O."/>
            <person name="Guillou S."/>
            <person name="Cros-Aarteil S."/>
            <person name="Calhoun S."/>
            <person name="Haridas S."/>
            <person name="Kuo A."/>
            <person name="Pangilinan J."/>
            <person name="Riley R."/>
            <person name="Labutti K."/>
            <person name="Andreopoulos B."/>
            <person name="Lipzen A."/>
            <person name="Chen C."/>
            <person name="Yanf M."/>
            <person name="Daum C."/>
            <person name="Ng V."/>
            <person name="Clum A."/>
            <person name="Steindorff A."/>
            <person name="Ohm R."/>
            <person name="Martin F."/>
            <person name="Silar P."/>
            <person name="Natvig D."/>
            <person name="Lalanne C."/>
            <person name="Gautier V."/>
            <person name="Ament-Velasquez S.L."/>
            <person name="Kruys A."/>
            <person name="Hutchinson M.I."/>
            <person name="Powell A.J."/>
            <person name="Barry K."/>
            <person name="Miller A.N."/>
            <person name="Grigoriev I.V."/>
            <person name="Debuchy R."/>
            <person name="Gladieux P."/>
            <person name="Thoren M.H."/>
            <person name="Johannesson H."/>
        </authorList>
    </citation>
    <scope>NUCLEOTIDE SEQUENCE</scope>
    <source>
        <strain evidence="3">PSN324</strain>
    </source>
</reference>
<dbReference type="AlphaFoldDB" id="A0AAV9HII2"/>
<name>A0AAV9HII2_9PEZI</name>
<keyword evidence="2" id="KW-1133">Transmembrane helix</keyword>